<evidence type="ECO:0000256" key="1">
    <source>
        <dbReference type="SAM" id="Phobius"/>
    </source>
</evidence>
<organism evidence="2">
    <name type="scientific">Francisella philomiragia subsp. philomiragia (strain ATCC 25017 / CCUG 19701 / FSC 153 / O#319-036)</name>
    <dbReference type="NCBI Taxonomy" id="484022"/>
    <lineage>
        <taxon>Bacteria</taxon>
        <taxon>Pseudomonadati</taxon>
        <taxon>Pseudomonadota</taxon>
        <taxon>Gammaproteobacteria</taxon>
        <taxon>Thiotrichales</taxon>
        <taxon>Francisellaceae</taxon>
        <taxon>Francisella</taxon>
    </lineage>
</organism>
<name>B0TZN9_FRAP2</name>
<accession>B0TZN9</accession>
<reference evidence="2" key="1">
    <citation type="submission" date="2009-01" db="EMBL/GenBank/DDBJ databases">
        <title>Complete sequence of chromosome of Francisella philomiragia subsp. philomiragia ATCC 25017.</title>
        <authorList>
            <consortium name="US DOE Joint Genome Institute"/>
            <person name="Copeland A."/>
            <person name="Lucas S."/>
            <person name="Lapidus A."/>
            <person name="Barry K."/>
            <person name="Detter J.C."/>
            <person name="Glavina del Rio T."/>
            <person name="Hammon N."/>
            <person name="Israni S."/>
            <person name="Dalin E."/>
            <person name="Tice H."/>
            <person name="Pitluck S."/>
            <person name="Chain P."/>
            <person name="Malfatti S."/>
            <person name="Shin M."/>
            <person name="Vergez L."/>
            <person name="Schmutz J."/>
            <person name="Larimer F."/>
            <person name="Land M."/>
            <person name="Hauser L."/>
            <person name="Richardson P."/>
        </authorList>
    </citation>
    <scope>NUCLEOTIDE SEQUENCE</scope>
    <source>
        <strain evidence="2">ATCC 25017</strain>
    </source>
</reference>
<keyword evidence="1" id="KW-1133">Transmembrane helix</keyword>
<dbReference type="EMBL" id="CP000937">
    <property type="protein sequence ID" value="ABZ86598.1"/>
    <property type="molecule type" value="Genomic_DNA"/>
</dbReference>
<feature type="transmembrane region" description="Helical" evidence="1">
    <location>
        <begin position="34"/>
        <end position="58"/>
    </location>
</feature>
<sequence length="93" mass="10599">MTTLQQCINNMNQQSLNINKEPNPANRICKYRNIFGCICLIAILAIFFITELALLVGIFLTFAAFYILIAGCVVAYLIYLGIMRLSKYLKEKK</sequence>
<feature type="transmembrane region" description="Helical" evidence="1">
    <location>
        <begin position="64"/>
        <end position="83"/>
    </location>
</feature>
<protein>
    <submittedName>
        <fullName evidence="2">Uncharacterized protein</fullName>
    </submittedName>
</protein>
<gene>
    <name evidence="2" type="ordered locus">Fphi_1924</name>
</gene>
<dbReference type="AlphaFoldDB" id="B0TZN9"/>
<keyword evidence="1" id="KW-0812">Transmembrane</keyword>
<dbReference type="HOGENOM" id="CLU_193666_0_0_6"/>
<keyword evidence="1" id="KW-0472">Membrane</keyword>
<dbReference type="KEGG" id="fph:Fphi_1924"/>
<proteinExistence type="predicted"/>
<evidence type="ECO:0000313" key="2">
    <source>
        <dbReference type="EMBL" id="ABZ86598.1"/>
    </source>
</evidence>